<keyword evidence="5" id="KW-1185">Reference proteome</keyword>
<dbReference type="FunFam" id="3.40.50.720:FF:000173">
    <property type="entry name" value="3-oxoacyl-[acyl-carrier protein] reductase"/>
    <property type="match status" value="1"/>
</dbReference>
<dbReference type="Pfam" id="PF13561">
    <property type="entry name" value="adh_short_C2"/>
    <property type="match status" value="1"/>
</dbReference>
<dbReference type="PROSITE" id="PS00061">
    <property type="entry name" value="ADH_SHORT"/>
    <property type="match status" value="1"/>
</dbReference>
<sequence>MALVTGASRGIGAATARALARDGWRVAVNYRADEAGALATCEAIGESGGTAFPVRADVADPEACERALAELEEEVGPVLVLVNNAGIRRDGLAPQLSDDDWAAVLDVNLSAPFRLTRRVLGPMLRRRFGRIVNVVSVVGPLRANAGQANYAAAKAGLAAVTRTVAVEVARRGITVNAVAPGLVETELTKDVGERLVPLVPARRAGTCEEIAAVVRFLCSPEASYVTGAVIPVDGGLSA</sequence>
<comment type="similarity">
    <text evidence="1">Belongs to the short-chain dehydrogenases/reductases (SDR) family.</text>
</comment>
<evidence type="ECO:0000256" key="1">
    <source>
        <dbReference type="ARBA" id="ARBA00006484"/>
    </source>
</evidence>
<dbReference type="InterPro" id="IPR020904">
    <property type="entry name" value="Sc_DH/Rdtase_CS"/>
</dbReference>
<dbReference type="EMBL" id="FNWJ01000001">
    <property type="protein sequence ID" value="SEH12383.1"/>
    <property type="molecule type" value="Genomic_DNA"/>
</dbReference>
<dbReference type="GO" id="GO:0016491">
    <property type="term" value="F:oxidoreductase activity"/>
    <property type="evidence" value="ECO:0007669"/>
    <property type="project" value="UniProtKB-KW"/>
</dbReference>
<dbReference type="PANTHER" id="PTHR42879">
    <property type="entry name" value="3-OXOACYL-(ACYL-CARRIER-PROTEIN) REDUCTASE"/>
    <property type="match status" value="1"/>
</dbReference>
<feature type="domain" description="Ketoreductase" evidence="3">
    <location>
        <begin position="3"/>
        <end position="181"/>
    </location>
</feature>
<dbReference type="PRINTS" id="PR00081">
    <property type="entry name" value="GDHRDH"/>
</dbReference>
<protein>
    <submittedName>
        <fullName evidence="4">3-oxoacyl-[acyl-carrier protein] reductase</fullName>
    </submittedName>
</protein>
<dbReference type="AlphaFoldDB" id="A0A1H6FR98"/>
<keyword evidence="2" id="KW-0560">Oxidoreductase</keyword>
<dbReference type="PANTHER" id="PTHR42879:SF2">
    <property type="entry name" value="3-OXOACYL-[ACYL-CARRIER-PROTEIN] REDUCTASE FABG"/>
    <property type="match status" value="1"/>
</dbReference>
<proteinExistence type="inferred from homology"/>
<organism evidence="4 5">
    <name type="scientific">Thermoleophilum album</name>
    <dbReference type="NCBI Taxonomy" id="29539"/>
    <lineage>
        <taxon>Bacteria</taxon>
        <taxon>Bacillati</taxon>
        <taxon>Actinomycetota</taxon>
        <taxon>Thermoleophilia</taxon>
        <taxon>Thermoleophilales</taxon>
        <taxon>Thermoleophilaceae</taxon>
        <taxon>Thermoleophilum</taxon>
    </lineage>
</organism>
<evidence type="ECO:0000313" key="4">
    <source>
        <dbReference type="EMBL" id="SEH12383.1"/>
    </source>
</evidence>
<dbReference type="InterPro" id="IPR050259">
    <property type="entry name" value="SDR"/>
</dbReference>
<dbReference type="SUPFAM" id="SSF51735">
    <property type="entry name" value="NAD(P)-binding Rossmann-fold domains"/>
    <property type="match status" value="1"/>
</dbReference>
<dbReference type="InterPro" id="IPR002347">
    <property type="entry name" value="SDR_fam"/>
</dbReference>
<evidence type="ECO:0000313" key="5">
    <source>
        <dbReference type="Proteomes" id="UP000222056"/>
    </source>
</evidence>
<dbReference type="Proteomes" id="UP000222056">
    <property type="component" value="Unassembled WGS sequence"/>
</dbReference>
<name>A0A1H6FR98_THEAL</name>
<evidence type="ECO:0000259" key="3">
    <source>
        <dbReference type="SMART" id="SM00822"/>
    </source>
</evidence>
<dbReference type="NCBIfam" id="NF009466">
    <property type="entry name" value="PRK12826.1-2"/>
    <property type="match status" value="1"/>
</dbReference>
<reference evidence="5" key="1">
    <citation type="submission" date="2016-10" db="EMBL/GenBank/DDBJ databases">
        <authorList>
            <person name="Varghese N."/>
            <person name="Submissions S."/>
        </authorList>
    </citation>
    <scope>NUCLEOTIDE SEQUENCE [LARGE SCALE GENOMIC DNA]</scope>
    <source>
        <strain evidence="5">ATCC 35263</strain>
    </source>
</reference>
<gene>
    <name evidence="4" type="ORF">SAMN02745716_1072</name>
</gene>
<evidence type="ECO:0000256" key="2">
    <source>
        <dbReference type="ARBA" id="ARBA00023002"/>
    </source>
</evidence>
<dbReference type="PRINTS" id="PR00080">
    <property type="entry name" value="SDRFAMILY"/>
</dbReference>
<dbReference type="Gene3D" id="3.40.50.720">
    <property type="entry name" value="NAD(P)-binding Rossmann-like Domain"/>
    <property type="match status" value="1"/>
</dbReference>
<dbReference type="InterPro" id="IPR036291">
    <property type="entry name" value="NAD(P)-bd_dom_sf"/>
</dbReference>
<dbReference type="GO" id="GO:0032787">
    <property type="term" value="P:monocarboxylic acid metabolic process"/>
    <property type="evidence" value="ECO:0007669"/>
    <property type="project" value="UniProtKB-ARBA"/>
</dbReference>
<accession>A0A1H6FR98</accession>
<dbReference type="SMART" id="SM00822">
    <property type="entry name" value="PKS_KR"/>
    <property type="match status" value="1"/>
</dbReference>
<dbReference type="InterPro" id="IPR057326">
    <property type="entry name" value="KR_dom"/>
</dbReference>
<dbReference type="STRING" id="29539.SAMN02745716_1072"/>